<organism evidence="1 2">
    <name type="scientific">Noviherbaspirillum saxi</name>
    <dbReference type="NCBI Taxonomy" id="2320863"/>
    <lineage>
        <taxon>Bacteria</taxon>
        <taxon>Pseudomonadati</taxon>
        <taxon>Pseudomonadota</taxon>
        <taxon>Betaproteobacteria</taxon>
        <taxon>Burkholderiales</taxon>
        <taxon>Oxalobacteraceae</taxon>
        <taxon>Noviherbaspirillum</taxon>
    </lineage>
</organism>
<dbReference type="EMBL" id="QYUO01000001">
    <property type="protein sequence ID" value="RJF98622.1"/>
    <property type="molecule type" value="Genomic_DNA"/>
</dbReference>
<dbReference type="InterPro" id="IPR003329">
    <property type="entry name" value="Cytidylyl_trans"/>
</dbReference>
<dbReference type="AlphaFoldDB" id="A0A3A3FQX9"/>
<dbReference type="GO" id="GO:0005829">
    <property type="term" value="C:cytosol"/>
    <property type="evidence" value="ECO:0007669"/>
    <property type="project" value="TreeGrafter"/>
</dbReference>
<dbReference type="OrthoDB" id="9801052at2"/>
<proteinExistence type="predicted"/>
<sequence length="245" mass="27552">MRVAIIVQARMTSTRLPGKVLKEVLGKPLLEYLIERLKRVNAASVIVIATTTNDSDVPIVELCDRLGVAVTRGSEQDVLARYYESAKAHGADVVVRITSDCPVIDPAIIDQAIRYHADNAGRFDYVTNAFSKTYPNGMSVEVFSFRVLEEAYREASAEPEREHVTPFIYLRPERYGIGQLAYPRDLSGHRWTVDTAEDFELIRLIIEALYPGNPEFGLEDIAEKLNENPHWALINAHVVQKKLGE</sequence>
<keyword evidence="1" id="KW-0808">Transferase</keyword>
<name>A0A3A3FQX9_9BURK</name>
<keyword evidence="1" id="KW-0548">Nucleotidyltransferase</keyword>
<dbReference type="Proteomes" id="UP000265955">
    <property type="component" value="Unassembled WGS sequence"/>
</dbReference>
<dbReference type="CDD" id="cd02518">
    <property type="entry name" value="GT2_SpsF"/>
    <property type="match status" value="1"/>
</dbReference>
<accession>A0A3A3FQX9</accession>
<dbReference type="SUPFAM" id="SSF53448">
    <property type="entry name" value="Nucleotide-diphospho-sugar transferases"/>
    <property type="match status" value="1"/>
</dbReference>
<keyword evidence="2" id="KW-1185">Reference proteome</keyword>
<dbReference type="Pfam" id="PF02348">
    <property type="entry name" value="CTP_transf_3"/>
    <property type="match status" value="1"/>
</dbReference>
<dbReference type="InterPro" id="IPR029044">
    <property type="entry name" value="Nucleotide-diphossugar_trans"/>
</dbReference>
<dbReference type="PANTHER" id="PTHR42866">
    <property type="entry name" value="3-DEOXY-MANNO-OCTULOSONATE CYTIDYLYLTRANSFERASE"/>
    <property type="match status" value="1"/>
</dbReference>
<dbReference type="PANTHER" id="PTHR42866:SF1">
    <property type="entry name" value="SPORE COAT POLYSACCHARIDE BIOSYNTHESIS PROTEIN SPSF"/>
    <property type="match status" value="1"/>
</dbReference>
<dbReference type="GO" id="GO:0016779">
    <property type="term" value="F:nucleotidyltransferase activity"/>
    <property type="evidence" value="ECO:0007669"/>
    <property type="project" value="UniProtKB-KW"/>
</dbReference>
<protein>
    <submittedName>
        <fullName evidence="1">Acylneuraminate cytidylyltransferase</fullName>
    </submittedName>
</protein>
<reference evidence="2" key="1">
    <citation type="submission" date="2018-09" db="EMBL/GenBank/DDBJ databases">
        <authorList>
            <person name="Zhu H."/>
        </authorList>
    </citation>
    <scope>NUCLEOTIDE SEQUENCE [LARGE SCALE GENOMIC DNA]</scope>
    <source>
        <strain evidence="2">K1R23-30</strain>
    </source>
</reference>
<dbReference type="RefSeq" id="WP_119768571.1">
    <property type="nucleotide sequence ID" value="NZ_QYUO01000001.1"/>
</dbReference>
<comment type="caution">
    <text evidence="1">The sequence shown here is derived from an EMBL/GenBank/DDBJ whole genome shotgun (WGS) entry which is preliminary data.</text>
</comment>
<dbReference type="Gene3D" id="3.90.550.10">
    <property type="entry name" value="Spore Coat Polysaccharide Biosynthesis Protein SpsA, Chain A"/>
    <property type="match status" value="1"/>
</dbReference>
<evidence type="ECO:0000313" key="1">
    <source>
        <dbReference type="EMBL" id="RJF98622.1"/>
    </source>
</evidence>
<gene>
    <name evidence="1" type="ORF">D3871_08955</name>
</gene>
<evidence type="ECO:0000313" key="2">
    <source>
        <dbReference type="Proteomes" id="UP000265955"/>
    </source>
</evidence>